<dbReference type="FunFam" id="3.40.50.720:FF:000084">
    <property type="entry name" value="Short-chain dehydrogenase reductase"/>
    <property type="match status" value="1"/>
</dbReference>
<gene>
    <name evidence="4" type="ORF">IMSHALPRED_005487</name>
</gene>
<evidence type="ECO:0000256" key="3">
    <source>
        <dbReference type="ARBA" id="ARBA00023002"/>
    </source>
</evidence>
<reference evidence="4" key="1">
    <citation type="submission" date="2021-03" db="EMBL/GenBank/DDBJ databases">
        <authorList>
            <person name="Tagirdzhanova G."/>
        </authorList>
    </citation>
    <scope>NUCLEOTIDE SEQUENCE</scope>
</reference>
<keyword evidence="3" id="KW-0560">Oxidoreductase</keyword>
<comment type="similarity">
    <text evidence="1">Belongs to the short-chain dehydrogenases/reductases (SDR) family.</text>
</comment>
<dbReference type="EMBL" id="CAJPDT010000003">
    <property type="protein sequence ID" value="CAF9907271.1"/>
    <property type="molecule type" value="Genomic_DNA"/>
</dbReference>
<evidence type="ECO:0000256" key="2">
    <source>
        <dbReference type="ARBA" id="ARBA00022857"/>
    </source>
</evidence>
<dbReference type="PANTHER" id="PTHR48107:SF7">
    <property type="entry name" value="RE15974P"/>
    <property type="match status" value="1"/>
</dbReference>
<dbReference type="OrthoDB" id="47007at2759"/>
<proteinExistence type="inferred from homology"/>
<evidence type="ECO:0000313" key="5">
    <source>
        <dbReference type="Proteomes" id="UP000664534"/>
    </source>
</evidence>
<dbReference type="Proteomes" id="UP000664534">
    <property type="component" value="Unassembled WGS sequence"/>
</dbReference>
<dbReference type="GO" id="GO:0016614">
    <property type="term" value="F:oxidoreductase activity, acting on CH-OH group of donors"/>
    <property type="evidence" value="ECO:0007669"/>
    <property type="project" value="UniProtKB-ARBA"/>
</dbReference>
<organism evidence="4 5">
    <name type="scientific">Imshaugia aleurites</name>
    <dbReference type="NCBI Taxonomy" id="172621"/>
    <lineage>
        <taxon>Eukaryota</taxon>
        <taxon>Fungi</taxon>
        <taxon>Dikarya</taxon>
        <taxon>Ascomycota</taxon>
        <taxon>Pezizomycotina</taxon>
        <taxon>Lecanoromycetes</taxon>
        <taxon>OSLEUM clade</taxon>
        <taxon>Lecanoromycetidae</taxon>
        <taxon>Lecanorales</taxon>
        <taxon>Lecanorineae</taxon>
        <taxon>Parmeliaceae</taxon>
        <taxon>Imshaugia</taxon>
    </lineage>
</organism>
<evidence type="ECO:0000256" key="1">
    <source>
        <dbReference type="ARBA" id="ARBA00006484"/>
    </source>
</evidence>
<name>A0A8H3EHK6_9LECA</name>
<dbReference type="InterPro" id="IPR036291">
    <property type="entry name" value="NAD(P)-bd_dom_sf"/>
</dbReference>
<keyword evidence="2" id="KW-0521">NADP</keyword>
<dbReference type="PRINTS" id="PR00081">
    <property type="entry name" value="GDHRDH"/>
</dbReference>
<evidence type="ECO:0000313" key="4">
    <source>
        <dbReference type="EMBL" id="CAF9907271.1"/>
    </source>
</evidence>
<dbReference type="Gene3D" id="3.40.50.720">
    <property type="entry name" value="NAD(P)-binding Rossmann-like Domain"/>
    <property type="match status" value="1"/>
</dbReference>
<dbReference type="Pfam" id="PF13561">
    <property type="entry name" value="adh_short_C2"/>
    <property type="match status" value="1"/>
</dbReference>
<evidence type="ECO:0008006" key="6">
    <source>
        <dbReference type="Google" id="ProtNLM"/>
    </source>
</evidence>
<accession>A0A8H3EHK6</accession>
<protein>
    <recommendedName>
        <fullName evidence="6">NAD(P)-binding protein</fullName>
    </recommendedName>
</protein>
<sequence>MSLAGKVALITGASKGIGKATALRLARDGASIVVNYASDAKSADTLVHSIGIHRALAVKADVSKVAEIEKMVKQAVDKFGKIDILVPCAGMLPMSPLESTTEELFDNIFALNVKGPYFLVQKAAPHMPPSSHVILISTTLTAASTVMPPYLPYLATKGAIEQMVRVMAKDLGRKGICVNAISPGPTSTELFMRNQTEQTLKALSGMNPNGRIGQPEEIADSIALLSGHDSRWVTGQTLRVNGGMA</sequence>
<comment type="caution">
    <text evidence="4">The sequence shown here is derived from an EMBL/GenBank/DDBJ whole genome shotgun (WGS) entry which is preliminary data.</text>
</comment>
<dbReference type="SUPFAM" id="SSF51735">
    <property type="entry name" value="NAD(P)-binding Rossmann-fold domains"/>
    <property type="match status" value="1"/>
</dbReference>
<dbReference type="InterPro" id="IPR002347">
    <property type="entry name" value="SDR_fam"/>
</dbReference>
<dbReference type="AlphaFoldDB" id="A0A8H3EHK6"/>
<dbReference type="PANTHER" id="PTHR48107">
    <property type="entry name" value="NADPH-DEPENDENT ALDEHYDE REDUCTASE-LIKE PROTEIN, CHLOROPLASTIC-RELATED"/>
    <property type="match status" value="1"/>
</dbReference>
<keyword evidence="5" id="KW-1185">Reference proteome</keyword>